<dbReference type="PANTHER" id="PTHR10334">
    <property type="entry name" value="CYSTEINE-RICH SECRETORY PROTEIN-RELATED"/>
    <property type="match status" value="1"/>
</dbReference>
<dbReference type="Gene3D" id="3.40.33.10">
    <property type="entry name" value="CAP"/>
    <property type="match status" value="1"/>
</dbReference>
<dbReference type="PROSITE" id="PS01010">
    <property type="entry name" value="CRISP_2"/>
    <property type="match status" value="1"/>
</dbReference>
<dbReference type="InterPro" id="IPR014044">
    <property type="entry name" value="CAP_dom"/>
</dbReference>
<dbReference type="EMBL" id="JABEBT010000102">
    <property type="protein sequence ID" value="KAF7632468.1"/>
    <property type="molecule type" value="Genomic_DNA"/>
</dbReference>
<evidence type="ECO:0000259" key="1">
    <source>
        <dbReference type="SMART" id="SM00198"/>
    </source>
</evidence>
<dbReference type="PRINTS" id="PR00838">
    <property type="entry name" value="V5ALLERGEN"/>
</dbReference>
<organism evidence="2 3">
    <name type="scientific">Meloidogyne graminicola</name>
    <dbReference type="NCBI Taxonomy" id="189291"/>
    <lineage>
        <taxon>Eukaryota</taxon>
        <taxon>Metazoa</taxon>
        <taxon>Ecdysozoa</taxon>
        <taxon>Nematoda</taxon>
        <taxon>Chromadorea</taxon>
        <taxon>Rhabditida</taxon>
        <taxon>Tylenchina</taxon>
        <taxon>Tylenchomorpha</taxon>
        <taxon>Tylenchoidea</taxon>
        <taxon>Meloidogynidae</taxon>
        <taxon>Meloidogyninae</taxon>
        <taxon>Meloidogyne</taxon>
    </lineage>
</organism>
<dbReference type="SMART" id="SM00198">
    <property type="entry name" value="SCP"/>
    <property type="match status" value="1"/>
</dbReference>
<dbReference type="SUPFAM" id="SSF55797">
    <property type="entry name" value="PR-1-like"/>
    <property type="match status" value="1"/>
</dbReference>
<gene>
    <name evidence="2" type="ORF">Mgra_00008164</name>
</gene>
<dbReference type="PRINTS" id="PR00837">
    <property type="entry name" value="V5TPXLIKE"/>
</dbReference>
<reference evidence="2" key="1">
    <citation type="journal article" date="2020" name="Ecol. Evol.">
        <title>Genome structure and content of the rice root-knot nematode (Meloidogyne graminicola).</title>
        <authorList>
            <person name="Phan N.T."/>
            <person name="Danchin E.G.J."/>
            <person name="Klopp C."/>
            <person name="Perfus-Barbeoch L."/>
            <person name="Kozlowski D.K."/>
            <person name="Koutsovoulos G.D."/>
            <person name="Lopez-Roques C."/>
            <person name="Bouchez O."/>
            <person name="Zahm M."/>
            <person name="Besnard G."/>
            <person name="Bellafiore S."/>
        </authorList>
    </citation>
    <scope>NUCLEOTIDE SEQUENCE</scope>
    <source>
        <strain evidence="2">VN-18</strain>
    </source>
</reference>
<comment type="caution">
    <text evidence="2">The sequence shown here is derived from an EMBL/GenBank/DDBJ whole genome shotgun (WGS) entry which is preliminary data.</text>
</comment>
<dbReference type="GO" id="GO:0005576">
    <property type="term" value="C:extracellular region"/>
    <property type="evidence" value="ECO:0007669"/>
    <property type="project" value="InterPro"/>
</dbReference>
<dbReference type="Proteomes" id="UP000605970">
    <property type="component" value="Unassembled WGS sequence"/>
</dbReference>
<keyword evidence="3" id="KW-1185">Reference proteome</keyword>
<dbReference type="OrthoDB" id="5876828at2759"/>
<name>A0A8S9ZGP3_9BILA</name>
<proteinExistence type="predicted"/>
<accession>A0A8S9ZGP3</accession>
<dbReference type="InterPro" id="IPR002413">
    <property type="entry name" value="V5_allergen-like"/>
</dbReference>
<dbReference type="CDD" id="cd05380">
    <property type="entry name" value="CAP_euk"/>
    <property type="match status" value="1"/>
</dbReference>
<evidence type="ECO:0000313" key="3">
    <source>
        <dbReference type="Proteomes" id="UP000605970"/>
    </source>
</evidence>
<dbReference type="AlphaFoldDB" id="A0A8S9ZGP3"/>
<dbReference type="InterPro" id="IPR001283">
    <property type="entry name" value="CRISP-related"/>
</dbReference>
<evidence type="ECO:0000313" key="2">
    <source>
        <dbReference type="EMBL" id="KAF7632468.1"/>
    </source>
</evidence>
<dbReference type="InterPro" id="IPR018244">
    <property type="entry name" value="Allrgn_V5/Tpx1_CS"/>
</dbReference>
<feature type="domain" description="SCP" evidence="1">
    <location>
        <begin position="14"/>
        <end position="166"/>
    </location>
</feature>
<sequence>LIIYILVVNSLSNSEISLIINCHNNYRSLLANGKAQNKTGLMPKGKNIKQLKYSKELEKSSANWASKCLIKHSYGNNGENLFMSTNIKLSIKNALNKSCNSWWNELKGIGMQGNLIFDQSFKGNGHSTQMAWAKTTKIGCAVNRCPNSKWKTFVVCQYKPHGNVLNKSIYQKGQPCTGCGKEGCNYSNGLCK</sequence>
<feature type="non-terminal residue" evidence="2">
    <location>
        <position position="192"/>
    </location>
</feature>
<dbReference type="InterPro" id="IPR035940">
    <property type="entry name" value="CAP_sf"/>
</dbReference>
<dbReference type="Pfam" id="PF00188">
    <property type="entry name" value="CAP"/>
    <property type="match status" value="1"/>
</dbReference>
<protein>
    <submittedName>
        <fullName evidence="2">SCP domain-containing protein</fullName>
    </submittedName>
</protein>